<dbReference type="AlphaFoldDB" id="A0A6A6Z801"/>
<sequence length="358" mass="38250">MALAVELSFGRATSCVHAHLAGWAVVLAAVGGLLRRSSRQPRSPSAQCPSAPGLRLRARVVSASRASRGRRRAGAAARREVQKGSRARAQDVRQGTAGPANAGACEWCFVRRARSQSRRSRSCMPQEAALVHAAVEAIVSVCHATDSGPGAALRRRLRICCPPMCWSGGRVLKRARAPPYTWCRFVIPVLLAFCLVRPPLSLHRRSGRGFSSLSSSASLCPPRPRRPRISSPLHAPPPKALSLAADRRTSCSAAVPPPPRSIPAASTRVGAGFDFQGCVSTTPVPTALRTHRRDALSCETFGLPQGESTASLVACQLTWIVFSTIYVRCADHRLPPVSHCIPNHSLSHLQTSVSLAAD</sequence>
<dbReference type="RefSeq" id="XP_033584130.1">
    <property type="nucleotide sequence ID" value="XM_033726404.1"/>
</dbReference>
<dbReference type="Proteomes" id="UP000504636">
    <property type="component" value="Unplaced"/>
</dbReference>
<dbReference type="EMBL" id="MU003692">
    <property type="protein sequence ID" value="KAF2817166.1"/>
    <property type="molecule type" value="Genomic_DNA"/>
</dbReference>
<name>A0A6A6Z801_9PEZI</name>
<reference evidence="2 4" key="1">
    <citation type="journal article" date="2020" name="Stud. Mycol.">
        <title>101 Dothideomycetes genomes: a test case for predicting lifestyles and emergence of pathogens.</title>
        <authorList>
            <person name="Haridas S."/>
            <person name="Albert R."/>
            <person name="Binder M."/>
            <person name="Bloem J."/>
            <person name="Labutti K."/>
            <person name="Salamov A."/>
            <person name="Andreopoulos B."/>
            <person name="Baker S."/>
            <person name="Barry K."/>
            <person name="Bills G."/>
            <person name="Bluhm B."/>
            <person name="Cannon C."/>
            <person name="Castanera R."/>
            <person name="Culley D."/>
            <person name="Daum C."/>
            <person name="Ezra D."/>
            <person name="Gonzalez J."/>
            <person name="Henrissat B."/>
            <person name="Kuo A."/>
            <person name="Liang C."/>
            <person name="Lipzen A."/>
            <person name="Lutzoni F."/>
            <person name="Magnuson J."/>
            <person name="Mondo S."/>
            <person name="Nolan M."/>
            <person name="Ohm R."/>
            <person name="Pangilinan J."/>
            <person name="Park H.-J."/>
            <person name="Ramirez L."/>
            <person name="Alfaro M."/>
            <person name="Sun H."/>
            <person name="Tritt A."/>
            <person name="Yoshinaga Y."/>
            <person name="Zwiers L.-H."/>
            <person name="Turgeon B."/>
            <person name="Goodwin S."/>
            <person name="Spatafora J."/>
            <person name="Crous P."/>
            <person name="Grigoriev I."/>
        </authorList>
    </citation>
    <scope>NUCLEOTIDE SEQUENCE</scope>
    <source>
        <strain evidence="2 4">CBS 304.34</strain>
    </source>
</reference>
<reference evidence="4" key="3">
    <citation type="submission" date="2025-04" db="UniProtKB">
        <authorList>
            <consortium name="RefSeq"/>
        </authorList>
    </citation>
    <scope>IDENTIFICATION</scope>
    <source>
        <strain evidence="4">CBS 304.34</strain>
    </source>
</reference>
<feature type="region of interest" description="Disordered" evidence="1">
    <location>
        <begin position="205"/>
        <end position="236"/>
    </location>
</feature>
<evidence type="ECO:0000313" key="4">
    <source>
        <dbReference type="RefSeq" id="XP_033584130.1"/>
    </source>
</evidence>
<gene>
    <name evidence="2 4" type="ORF">BDZ99DRAFT_529430</name>
</gene>
<evidence type="ECO:0000256" key="1">
    <source>
        <dbReference type="SAM" id="MobiDB-lite"/>
    </source>
</evidence>
<feature type="compositionally biased region" description="Low complexity" evidence="1">
    <location>
        <begin position="208"/>
        <end position="220"/>
    </location>
</feature>
<evidence type="ECO:0000313" key="2">
    <source>
        <dbReference type="EMBL" id="KAF2817166.1"/>
    </source>
</evidence>
<feature type="region of interest" description="Disordered" evidence="1">
    <location>
        <begin position="64"/>
        <end position="97"/>
    </location>
</feature>
<feature type="compositionally biased region" description="Basic and acidic residues" evidence="1">
    <location>
        <begin position="77"/>
        <end position="91"/>
    </location>
</feature>
<keyword evidence="3" id="KW-1185">Reference proteome</keyword>
<organism evidence="2">
    <name type="scientific">Mytilinidion resinicola</name>
    <dbReference type="NCBI Taxonomy" id="574789"/>
    <lineage>
        <taxon>Eukaryota</taxon>
        <taxon>Fungi</taxon>
        <taxon>Dikarya</taxon>
        <taxon>Ascomycota</taxon>
        <taxon>Pezizomycotina</taxon>
        <taxon>Dothideomycetes</taxon>
        <taxon>Pleosporomycetidae</taxon>
        <taxon>Mytilinidiales</taxon>
        <taxon>Mytilinidiaceae</taxon>
        <taxon>Mytilinidion</taxon>
    </lineage>
</organism>
<protein>
    <submittedName>
        <fullName evidence="2 4">Uncharacterized protein</fullName>
    </submittedName>
</protein>
<reference evidence="4" key="2">
    <citation type="submission" date="2020-04" db="EMBL/GenBank/DDBJ databases">
        <authorList>
            <consortium name="NCBI Genome Project"/>
        </authorList>
    </citation>
    <scope>NUCLEOTIDE SEQUENCE</scope>
    <source>
        <strain evidence="4">CBS 304.34</strain>
    </source>
</reference>
<proteinExistence type="predicted"/>
<dbReference type="GeneID" id="54467297"/>
<evidence type="ECO:0000313" key="3">
    <source>
        <dbReference type="Proteomes" id="UP000504636"/>
    </source>
</evidence>
<accession>A0A6A6Z801</accession>